<reference evidence="1 2" key="2">
    <citation type="journal article" date="2017" name="Front. Plant Sci.">
        <title>Gene Classification and Mining of Molecular Markers Useful in Red Clover (Trifolium pratense) Breeding.</title>
        <authorList>
            <person name="Istvanek J."/>
            <person name="Dluhosova J."/>
            <person name="Dluhos P."/>
            <person name="Patkova L."/>
            <person name="Nedelnik J."/>
            <person name="Repkova J."/>
        </authorList>
    </citation>
    <scope>NUCLEOTIDE SEQUENCE [LARGE SCALE GENOMIC DNA]</scope>
    <source>
        <strain evidence="2">cv. Tatra</strain>
        <tissue evidence="1">Young leaves</tissue>
    </source>
</reference>
<comment type="caution">
    <text evidence="1">The sequence shown here is derived from an EMBL/GenBank/DDBJ whole genome shotgun (WGS) entry which is preliminary data.</text>
</comment>
<name>A0A2K3N8Q3_TRIPR</name>
<sequence length="164" mass="18185">MFVDSVRGYKPRYYLVGAVSEEAKASLYRTVTEVVGGVGVSREEPKFPLSWTFEHYRSSTDSYLTKFSQLSEKDRAGLKKLREWVEGFVLGRCVHKVVDEGGNRVTVPLVGVDGKPVFEARLIPTNALLSCTNGAARQVVLENMSKQGGDVLKMLKKKTAVRQG</sequence>
<protein>
    <submittedName>
        <fullName evidence="1">Uncharacterized protein</fullName>
    </submittedName>
</protein>
<feature type="non-terminal residue" evidence="1">
    <location>
        <position position="164"/>
    </location>
</feature>
<dbReference type="EMBL" id="ASHM01017738">
    <property type="protein sequence ID" value="PNX99416.1"/>
    <property type="molecule type" value="Genomic_DNA"/>
</dbReference>
<evidence type="ECO:0000313" key="2">
    <source>
        <dbReference type="Proteomes" id="UP000236291"/>
    </source>
</evidence>
<dbReference type="Proteomes" id="UP000236291">
    <property type="component" value="Unassembled WGS sequence"/>
</dbReference>
<proteinExistence type="predicted"/>
<dbReference type="AlphaFoldDB" id="A0A2K3N8Q3"/>
<accession>A0A2K3N8Q3</accession>
<organism evidence="1 2">
    <name type="scientific">Trifolium pratense</name>
    <name type="common">Red clover</name>
    <dbReference type="NCBI Taxonomy" id="57577"/>
    <lineage>
        <taxon>Eukaryota</taxon>
        <taxon>Viridiplantae</taxon>
        <taxon>Streptophyta</taxon>
        <taxon>Embryophyta</taxon>
        <taxon>Tracheophyta</taxon>
        <taxon>Spermatophyta</taxon>
        <taxon>Magnoliopsida</taxon>
        <taxon>eudicotyledons</taxon>
        <taxon>Gunneridae</taxon>
        <taxon>Pentapetalae</taxon>
        <taxon>rosids</taxon>
        <taxon>fabids</taxon>
        <taxon>Fabales</taxon>
        <taxon>Fabaceae</taxon>
        <taxon>Papilionoideae</taxon>
        <taxon>50 kb inversion clade</taxon>
        <taxon>NPAAA clade</taxon>
        <taxon>Hologalegina</taxon>
        <taxon>IRL clade</taxon>
        <taxon>Trifolieae</taxon>
        <taxon>Trifolium</taxon>
    </lineage>
</organism>
<gene>
    <name evidence="1" type="ORF">L195_g022681</name>
</gene>
<evidence type="ECO:0000313" key="1">
    <source>
        <dbReference type="EMBL" id="PNX99416.1"/>
    </source>
</evidence>
<reference evidence="1 2" key="1">
    <citation type="journal article" date="2014" name="Am. J. Bot.">
        <title>Genome assembly and annotation for red clover (Trifolium pratense; Fabaceae).</title>
        <authorList>
            <person name="Istvanek J."/>
            <person name="Jaros M."/>
            <person name="Krenek A."/>
            <person name="Repkova J."/>
        </authorList>
    </citation>
    <scope>NUCLEOTIDE SEQUENCE [LARGE SCALE GENOMIC DNA]</scope>
    <source>
        <strain evidence="2">cv. Tatra</strain>
        <tissue evidence="1">Young leaves</tissue>
    </source>
</reference>